<keyword evidence="1" id="KW-1133">Transmembrane helix</keyword>
<evidence type="ECO:0000313" key="2">
    <source>
        <dbReference type="EMBL" id="QUC07450.1"/>
    </source>
</evidence>
<dbReference type="Proteomes" id="UP000678513">
    <property type="component" value="Chromosome"/>
</dbReference>
<protein>
    <submittedName>
        <fullName evidence="2">Uncharacterized protein</fullName>
    </submittedName>
</protein>
<accession>A0ABX7Y2Q4</accession>
<keyword evidence="1" id="KW-0472">Membrane</keyword>
<reference evidence="2 3" key="1">
    <citation type="submission" date="2021-03" db="EMBL/GenBank/DDBJ databases">
        <title>Human Oral Microbial Genomes.</title>
        <authorList>
            <person name="Johnston C.D."/>
            <person name="Chen T."/>
            <person name="Dewhirst F.E."/>
        </authorList>
    </citation>
    <scope>NUCLEOTIDE SEQUENCE [LARGE SCALE GENOMIC DNA]</scope>
    <source>
        <strain evidence="2 3">DSMZ 100122</strain>
    </source>
</reference>
<feature type="transmembrane region" description="Helical" evidence="1">
    <location>
        <begin position="84"/>
        <end position="112"/>
    </location>
</feature>
<keyword evidence="3" id="KW-1185">Reference proteome</keyword>
<evidence type="ECO:0000256" key="1">
    <source>
        <dbReference type="SAM" id="Phobius"/>
    </source>
</evidence>
<organism evidence="2 3">
    <name type="scientific">Arachnia rubra</name>
    <dbReference type="NCBI Taxonomy" id="1547448"/>
    <lineage>
        <taxon>Bacteria</taxon>
        <taxon>Bacillati</taxon>
        <taxon>Actinomycetota</taxon>
        <taxon>Actinomycetes</taxon>
        <taxon>Propionibacteriales</taxon>
        <taxon>Propionibacteriaceae</taxon>
        <taxon>Arachnia</taxon>
    </lineage>
</organism>
<sequence>MINNLVLLEAPVTTEAIWVAVILLALGFLCLWQGWVAYTEPIPRFVIHYNGGTCPPLAMLYGGAGLLLMGLAGLRPVLSIPEVIIGLLAPVWLFGGLTFLLGVFFWFPFFLLPPWYRRARRAGIPRNDPNAMGAFKALSVEQQKAAARKGKR</sequence>
<dbReference type="RefSeq" id="WP_212321923.1">
    <property type="nucleotide sequence ID" value="NZ_AP024463.1"/>
</dbReference>
<feature type="transmembrane region" description="Helical" evidence="1">
    <location>
        <begin position="58"/>
        <end position="78"/>
    </location>
</feature>
<name>A0ABX7Y2Q4_9ACTN</name>
<keyword evidence="1" id="KW-0812">Transmembrane</keyword>
<feature type="transmembrane region" description="Helical" evidence="1">
    <location>
        <begin position="16"/>
        <end position="38"/>
    </location>
</feature>
<evidence type="ECO:0000313" key="3">
    <source>
        <dbReference type="Proteomes" id="UP000678513"/>
    </source>
</evidence>
<proteinExistence type="predicted"/>
<dbReference type="EMBL" id="CP072384">
    <property type="protein sequence ID" value="QUC07450.1"/>
    <property type="molecule type" value="Genomic_DNA"/>
</dbReference>
<gene>
    <name evidence="2" type="ORF">J5A65_10970</name>
</gene>